<dbReference type="Proteomes" id="UP000807353">
    <property type="component" value="Unassembled WGS sequence"/>
</dbReference>
<dbReference type="SMART" id="SM00238">
    <property type="entry name" value="BIR"/>
    <property type="match status" value="2"/>
</dbReference>
<dbReference type="PROSITE" id="PS50143">
    <property type="entry name" value="BIR_REPEAT_2"/>
    <property type="match status" value="2"/>
</dbReference>
<protein>
    <submittedName>
        <fullName evidence="4">Inhibitor of apoptosis repeat-containing protein</fullName>
    </submittedName>
</protein>
<name>A0A9P5Y9P2_9AGAR</name>
<evidence type="ECO:0000256" key="2">
    <source>
        <dbReference type="ARBA" id="ARBA00022833"/>
    </source>
</evidence>
<accession>A0A9P5Y9P2</accession>
<evidence type="ECO:0000313" key="5">
    <source>
        <dbReference type="Proteomes" id="UP000807353"/>
    </source>
</evidence>
<dbReference type="GO" id="GO:0046872">
    <property type="term" value="F:metal ion binding"/>
    <property type="evidence" value="ECO:0007669"/>
    <property type="project" value="UniProtKB-KW"/>
</dbReference>
<dbReference type="InterPro" id="IPR001370">
    <property type="entry name" value="BIR_rpt"/>
</dbReference>
<dbReference type="PANTHER" id="PTHR46771:SF5">
    <property type="entry name" value="DETERIN"/>
    <property type="match status" value="1"/>
</dbReference>
<dbReference type="EMBL" id="MU150243">
    <property type="protein sequence ID" value="KAF9466172.1"/>
    <property type="molecule type" value="Genomic_DNA"/>
</dbReference>
<evidence type="ECO:0000256" key="3">
    <source>
        <dbReference type="SAM" id="MobiDB-lite"/>
    </source>
</evidence>
<dbReference type="OrthoDB" id="2196114at2759"/>
<feature type="region of interest" description="Disordered" evidence="3">
    <location>
        <begin position="1"/>
        <end position="26"/>
    </location>
</feature>
<dbReference type="PANTHER" id="PTHR46771">
    <property type="entry name" value="DETERIN"/>
    <property type="match status" value="1"/>
</dbReference>
<sequence length="187" mass="21331">MEVLQSRTDSFKAKRVQNPAKPSSTVSVKWPHPRRFIASPAVLAEAGFYFNPSYEDRDSVTCFYCEKQLSHWEVEDDPFDIHWEKCKTTCCWAIVRCGLRGDMDGRGFISSDKSRLPTSKNMEQARFGTFQVGNGWIHDQVEDHGANSRKMARAGFVWTPQYVNDDLATCLYCEVSLGGWDAEDDPM</sequence>
<evidence type="ECO:0000313" key="4">
    <source>
        <dbReference type="EMBL" id="KAF9466172.1"/>
    </source>
</evidence>
<keyword evidence="2" id="KW-0862">Zinc</keyword>
<comment type="caution">
    <text evidence="4">The sequence shown here is derived from an EMBL/GenBank/DDBJ whole genome shotgun (WGS) entry which is preliminary data.</text>
</comment>
<keyword evidence="1" id="KW-0479">Metal-binding</keyword>
<dbReference type="Gene3D" id="1.10.1170.10">
    <property type="entry name" value="Inhibitor Of Apoptosis Protein (2mihbC-IAP-1), Chain A"/>
    <property type="match status" value="2"/>
</dbReference>
<proteinExistence type="predicted"/>
<evidence type="ECO:0000256" key="1">
    <source>
        <dbReference type="ARBA" id="ARBA00022723"/>
    </source>
</evidence>
<dbReference type="InterPro" id="IPR051190">
    <property type="entry name" value="Baculoviral_IAP"/>
</dbReference>
<keyword evidence="5" id="KW-1185">Reference proteome</keyword>
<dbReference type="SUPFAM" id="SSF57924">
    <property type="entry name" value="Inhibitor of apoptosis (IAP) repeat"/>
    <property type="match status" value="2"/>
</dbReference>
<reference evidence="4" key="1">
    <citation type="submission" date="2020-11" db="EMBL/GenBank/DDBJ databases">
        <authorList>
            <consortium name="DOE Joint Genome Institute"/>
            <person name="Ahrendt S."/>
            <person name="Riley R."/>
            <person name="Andreopoulos W."/>
            <person name="Labutti K."/>
            <person name="Pangilinan J."/>
            <person name="Ruiz-Duenas F.J."/>
            <person name="Barrasa J.M."/>
            <person name="Sanchez-Garcia M."/>
            <person name="Camarero S."/>
            <person name="Miyauchi S."/>
            <person name="Serrano A."/>
            <person name="Linde D."/>
            <person name="Babiker R."/>
            <person name="Drula E."/>
            <person name="Ayuso-Fernandez I."/>
            <person name="Pacheco R."/>
            <person name="Padilla G."/>
            <person name="Ferreira P."/>
            <person name="Barriuso J."/>
            <person name="Kellner H."/>
            <person name="Castanera R."/>
            <person name="Alfaro M."/>
            <person name="Ramirez L."/>
            <person name="Pisabarro A.G."/>
            <person name="Kuo A."/>
            <person name="Tritt A."/>
            <person name="Lipzen A."/>
            <person name="He G."/>
            <person name="Yan M."/>
            <person name="Ng V."/>
            <person name="Cullen D."/>
            <person name="Martin F."/>
            <person name="Rosso M.-N."/>
            <person name="Henrissat B."/>
            <person name="Hibbett D."/>
            <person name="Martinez A.T."/>
            <person name="Grigoriev I.V."/>
        </authorList>
    </citation>
    <scope>NUCLEOTIDE SEQUENCE</scope>
    <source>
        <strain evidence="4">CBS 247.69</strain>
    </source>
</reference>
<gene>
    <name evidence="4" type="ORF">BDZ94DRAFT_1158680</name>
</gene>
<dbReference type="Pfam" id="PF00653">
    <property type="entry name" value="BIR"/>
    <property type="match status" value="2"/>
</dbReference>
<dbReference type="AlphaFoldDB" id="A0A9P5Y9P2"/>
<organism evidence="4 5">
    <name type="scientific">Collybia nuda</name>
    <dbReference type="NCBI Taxonomy" id="64659"/>
    <lineage>
        <taxon>Eukaryota</taxon>
        <taxon>Fungi</taxon>
        <taxon>Dikarya</taxon>
        <taxon>Basidiomycota</taxon>
        <taxon>Agaricomycotina</taxon>
        <taxon>Agaricomycetes</taxon>
        <taxon>Agaricomycetidae</taxon>
        <taxon>Agaricales</taxon>
        <taxon>Tricholomatineae</taxon>
        <taxon>Clitocybaceae</taxon>
        <taxon>Collybia</taxon>
    </lineage>
</organism>